<sequence length="48" mass="5162">MGRYQCPLCLSIHRREQLQSCSSHTFGYDPECAGCLQAVAQTPCGGTG</sequence>
<dbReference type="RefSeq" id="WP_344906182.1">
    <property type="nucleotide sequence ID" value="NZ_BAAAWD010000027.1"/>
</dbReference>
<dbReference type="Proteomes" id="UP001499930">
    <property type="component" value="Unassembled WGS sequence"/>
</dbReference>
<accession>A0ABP6LE73</accession>
<keyword evidence="2" id="KW-1185">Reference proteome</keyword>
<organism evidence="1 2">
    <name type="scientific">Streptosporangium longisporum</name>
    <dbReference type="NCBI Taxonomy" id="46187"/>
    <lineage>
        <taxon>Bacteria</taxon>
        <taxon>Bacillati</taxon>
        <taxon>Actinomycetota</taxon>
        <taxon>Actinomycetes</taxon>
        <taxon>Streptosporangiales</taxon>
        <taxon>Streptosporangiaceae</taxon>
        <taxon>Streptosporangium</taxon>
    </lineage>
</organism>
<reference evidence="2" key="1">
    <citation type="journal article" date="2019" name="Int. J. Syst. Evol. Microbiol.">
        <title>The Global Catalogue of Microorganisms (GCM) 10K type strain sequencing project: providing services to taxonomists for standard genome sequencing and annotation.</title>
        <authorList>
            <consortium name="The Broad Institute Genomics Platform"/>
            <consortium name="The Broad Institute Genome Sequencing Center for Infectious Disease"/>
            <person name="Wu L."/>
            <person name="Ma J."/>
        </authorList>
    </citation>
    <scope>NUCLEOTIDE SEQUENCE [LARGE SCALE GENOMIC DNA]</scope>
    <source>
        <strain evidence="2">JCM 3106</strain>
    </source>
</reference>
<dbReference type="EMBL" id="BAAAWD010000027">
    <property type="protein sequence ID" value="GAA3037596.1"/>
    <property type="molecule type" value="Genomic_DNA"/>
</dbReference>
<proteinExistence type="predicted"/>
<evidence type="ECO:0000313" key="2">
    <source>
        <dbReference type="Proteomes" id="UP001499930"/>
    </source>
</evidence>
<evidence type="ECO:0000313" key="1">
    <source>
        <dbReference type="EMBL" id="GAA3037596.1"/>
    </source>
</evidence>
<name>A0ABP6LE73_9ACTN</name>
<gene>
    <name evidence="1" type="ORF">GCM10017559_76850</name>
</gene>
<comment type="caution">
    <text evidence="1">The sequence shown here is derived from an EMBL/GenBank/DDBJ whole genome shotgun (WGS) entry which is preliminary data.</text>
</comment>
<protein>
    <submittedName>
        <fullName evidence="1">Uncharacterized protein</fullName>
    </submittedName>
</protein>